<gene>
    <name evidence="1" type="ORF">C4D60_Mb04t30550</name>
</gene>
<sequence length="72" mass="8677">MDDAPSKKKRTLIKIQAFLKYKLHIPFHKEEVYNNARKTTTEMAKTYTTYLFHPRMNLLTRNKLMNMPAKLY</sequence>
<evidence type="ECO:0000313" key="2">
    <source>
        <dbReference type="Proteomes" id="UP000317650"/>
    </source>
</evidence>
<protein>
    <submittedName>
        <fullName evidence="1">Uncharacterized protein</fullName>
    </submittedName>
</protein>
<organism evidence="1 2">
    <name type="scientific">Musa balbisiana</name>
    <name type="common">Banana</name>
    <dbReference type="NCBI Taxonomy" id="52838"/>
    <lineage>
        <taxon>Eukaryota</taxon>
        <taxon>Viridiplantae</taxon>
        <taxon>Streptophyta</taxon>
        <taxon>Embryophyta</taxon>
        <taxon>Tracheophyta</taxon>
        <taxon>Spermatophyta</taxon>
        <taxon>Magnoliopsida</taxon>
        <taxon>Liliopsida</taxon>
        <taxon>Zingiberales</taxon>
        <taxon>Musaceae</taxon>
        <taxon>Musa</taxon>
    </lineage>
</organism>
<name>A0A4S8KFS8_MUSBA</name>
<proteinExistence type="predicted"/>
<reference evidence="1 2" key="1">
    <citation type="journal article" date="2019" name="Nat. Plants">
        <title>Genome sequencing of Musa balbisiana reveals subgenome evolution and function divergence in polyploid bananas.</title>
        <authorList>
            <person name="Yao X."/>
        </authorList>
    </citation>
    <scope>NUCLEOTIDE SEQUENCE [LARGE SCALE GENOMIC DNA]</scope>
    <source>
        <strain evidence="2">cv. DH-PKW</strain>
        <tissue evidence="1">Leaves</tissue>
    </source>
</reference>
<dbReference type="Proteomes" id="UP000317650">
    <property type="component" value="Chromosome 4"/>
</dbReference>
<evidence type="ECO:0000313" key="1">
    <source>
        <dbReference type="EMBL" id="THU74172.1"/>
    </source>
</evidence>
<comment type="caution">
    <text evidence="1">The sequence shown here is derived from an EMBL/GenBank/DDBJ whole genome shotgun (WGS) entry which is preliminary data.</text>
</comment>
<dbReference type="AlphaFoldDB" id="A0A4S8KFS8"/>
<dbReference type="EMBL" id="PYDT01000001">
    <property type="protein sequence ID" value="THU74172.1"/>
    <property type="molecule type" value="Genomic_DNA"/>
</dbReference>
<keyword evidence="2" id="KW-1185">Reference proteome</keyword>
<accession>A0A4S8KFS8</accession>